<proteinExistence type="predicted"/>
<reference evidence="2 3" key="1">
    <citation type="submission" date="2022-10" db="EMBL/GenBank/DDBJ databases">
        <title>Comparative genomic analysis of Cohnella hashimotonis sp. nov., isolated from the International Space Station.</title>
        <authorList>
            <person name="Simpson A."/>
            <person name="Venkateswaran K."/>
        </authorList>
    </citation>
    <scope>NUCLEOTIDE SEQUENCE [LARGE SCALE GENOMIC DNA]</scope>
    <source>
        <strain evidence="2 3">DSM 18997</strain>
    </source>
</reference>
<protein>
    <submittedName>
        <fullName evidence="2">Uncharacterized protein</fullName>
    </submittedName>
</protein>
<evidence type="ECO:0000313" key="3">
    <source>
        <dbReference type="Proteomes" id="UP001153387"/>
    </source>
</evidence>
<organism evidence="2 3">
    <name type="scientific">Cohnella ginsengisoli</name>
    <dbReference type="NCBI Taxonomy" id="425004"/>
    <lineage>
        <taxon>Bacteria</taxon>
        <taxon>Bacillati</taxon>
        <taxon>Bacillota</taxon>
        <taxon>Bacilli</taxon>
        <taxon>Bacillales</taxon>
        <taxon>Paenibacillaceae</taxon>
        <taxon>Cohnella</taxon>
    </lineage>
</organism>
<keyword evidence="3" id="KW-1185">Reference proteome</keyword>
<dbReference type="Proteomes" id="UP001153387">
    <property type="component" value="Unassembled WGS sequence"/>
</dbReference>
<sequence>MVTQRFAARAGLVDSDDFDRRLGQQAPVHGQSERAVVLRDDIPLAGARVDDGSCYREIAELQRPADRGHMRAVVFPLLQRERISFEGNRRARGGIGGRARRPGCRSPGCRSPGYRSPGWFRRRHPARFLIARASGQAGGQYQA</sequence>
<evidence type="ECO:0000313" key="2">
    <source>
        <dbReference type="EMBL" id="MDG0791580.1"/>
    </source>
</evidence>
<feature type="region of interest" description="Disordered" evidence="1">
    <location>
        <begin position="89"/>
        <end position="117"/>
    </location>
</feature>
<accession>A0A9X4KL16</accession>
<evidence type="ECO:0000256" key="1">
    <source>
        <dbReference type="SAM" id="MobiDB-lite"/>
    </source>
</evidence>
<gene>
    <name evidence="2" type="ORF">OMP38_12405</name>
</gene>
<dbReference type="RefSeq" id="WP_277565451.1">
    <property type="nucleotide sequence ID" value="NZ_JAPDHZ010000003.1"/>
</dbReference>
<dbReference type="AlphaFoldDB" id="A0A9X4KL16"/>
<comment type="caution">
    <text evidence="2">The sequence shown here is derived from an EMBL/GenBank/DDBJ whole genome shotgun (WGS) entry which is preliminary data.</text>
</comment>
<dbReference type="EMBL" id="JAPDHZ010000003">
    <property type="protein sequence ID" value="MDG0791580.1"/>
    <property type="molecule type" value="Genomic_DNA"/>
</dbReference>
<name>A0A9X4KL16_9BACL</name>